<comment type="caution">
    <text evidence="1">The sequence shown here is derived from an EMBL/GenBank/DDBJ whole genome shotgun (WGS) entry which is preliminary data.</text>
</comment>
<dbReference type="EMBL" id="BPLQ01010069">
    <property type="protein sequence ID" value="GIY48187.1"/>
    <property type="molecule type" value="Genomic_DNA"/>
</dbReference>
<proteinExistence type="predicted"/>
<evidence type="ECO:0000313" key="2">
    <source>
        <dbReference type="Proteomes" id="UP001054837"/>
    </source>
</evidence>
<protein>
    <recommendedName>
        <fullName evidence="3">Ribosomal protein L16</fullName>
    </recommendedName>
</protein>
<dbReference type="Proteomes" id="UP001054837">
    <property type="component" value="Unassembled WGS sequence"/>
</dbReference>
<organism evidence="1 2">
    <name type="scientific">Caerostris darwini</name>
    <dbReference type="NCBI Taxonomy" id="1538125"/>
    <lineage>
        <taxon>Eukaryota</taxon>
        <taxon>Metazoa</taxon>
        <taxon>Ecdysozoa</taxon>
        <taxon>Arthropoda</taxon>
        <taxon>Chelicerata</taxon>
        <taxon>Arachnida</taxon>
        <taxon>Araneae</taxon>
        <taxon>Araneomorphae</taxon>
        <taxon>Entelegynae</taxon>
        <taxon>Araneoidea</taxon>
        <taxon>Araneidae</taxon>
        <taxon>Caerostris</taxon>
    </lineage>
</organism>
<reference evidence="1 2" key="1">
    <citation type="submission" date="2021-06" db="EMBL/GenBank/DDBJ databases">
        <title>Caerostris darwini draft genome.</title>
        <authorList>
            <person name="Kono N."/>
            <person name="Arakawa K."/>
        </authorList>
    </citation>
    <scope>NUCLEOTIDE SEQUENCE [LARGE SCALE GENOMIC DNA]</scope>
</reference>
<evidence type="ECO:0008006" key="3">
    <source>
        <dbReference type="Google" id="ProtNLM"/>
    </source>
</evidence>
<accession>A0AAV4TS93</accession>
<name>A0AAV4TS93_9ARAC</name>
<keyword evidence="2" id="KW-1185">Reference proteome</keyword>
<gene>
    <name evidence="1" type="ORF">CDAR_169821</name>
</gene>
<sequence>MERISQKNYFYSKTSEARKRTKKLPGNDFYYGNGKHANPENLKVLFFGEEIMFPETLKKAYAHQVLEEAALETLLLLSWKQKKTRISGLECKRE</sequence>
<evidence type="ECO:0000313" key="1">
    <source>
        <dbReference type="EMBL" id="GIY48187.1"/>
    </source>
</evidence>
<dbReference type="AlphaFoldDB" id="A0AAV4TS93"/>